<dbReference type="GO" id="GO:0005085">
    <property type="term" value="F:guanyl-nucleotide exchange factor activity"/>
    <property type="evidence" value="ECO:0007669"/>
    <property type="project" value="UniProtKB-KW"/>
</dbReference>
<dbReference type="GO" id="GO:0005886">
    <property type="term" value="C:plasma membrane"/>
    <property type="evidence" value="ECO:0007669"/>
    <property type="project" value="TreeGrafter"/>
</dbReference>
<dbReference type="InterPro" id="IPR023578">
    <property type="entry name" value="Ras_GEF_dom_sf"/>
</dbReference>
<organism evidence="6 7">
    <name type="scientific">Chironomus riparius</name>
    <dbReference type="NCBI Taxonomy" id="315576"/>
    <lineage>
        <taxon>Eukaryota</taxon>
        <taxon>Metazoa</taxon>
        <taxon>Ecdysozoa</taxon>
        <taxon>Arthropoda</taxon>
        <taxon>Hexapoda</taxon>
        <taxon>Insecta</taxon>
        <taxon>Pterygota</taxon>
        <taxon>Neoptera</taxon>
        <taxon>Endopterygota</taxon>
        <taxon>Diptera</taxon>
        <taxon>Nematocera</taxon>
        <taxon>Chironomoidea</taxon>
        <taxon>Chironomidae</taxon>
        <taxon>Chironominae</taxon>
        <taxon>Chironomus</taxon>
    </lineage>
</organism>
<accession>A0A9P0IJE9</accession>
<dbReference type="InterPro" id="IPR008937">
    <property type="entry name" value="Ras-like_GEF"/>
</dbReference>
<feature type="domain" description="PH" evidence="4">
    <location>
        <begin position="519"/>
        <end position="640"/>
    </location>
</feature>
<dbReference type="InterPro" id="IPR011993">
    <property type="entry name" value="PH-like_dom_sf"/>
</dbReference>
<dbReference type="EMBL" id="OU895877">
    <property type="protein sequence ID" value="CAH1707759.1"/>
    <property type="molecule type" value="Genomic_DNA"/>
</dbReference>
<dbReference type="SMART" id="SM00147">
    <property type="entry name" value="RasGEF"/>
    <property type="match status" value="1"/>
</dbReference>
<dbReference type="AlphaFoldDB" id="A0A9P0IJE9"/>
<evidence type="ECO:0000259" key="4">
    <source>
        <dbReference type="PROSITE" id="PS50003"/>
    </source>
</evidence>
<dbReference type="Pfam" id="PF00617">
    <property type="entry name" value="RasGEF"/>
    <property type="match status" value="1"/>
</dbReference>
<dbReference type="OrthoDB" id="8186325at2759"/>
<evidence type="ECO:0000313" key="6">
    <source>
        <dbReference type="EMBL" id="CAH1707759.1"/>
    </source>
</evidence>
<gene>
    <name evidence="6" type="ORF">CHIRRI_LOCUS412</name>
</gene>
<dbReference type="PANTHER" id="PTHR23113:SF368">
    <property type="entry name" value="CELL DIVISION CONTROL PROTEIN 25"/>
    <property type="match status" value="1"/>
</dbReference>
<dbReference type="InterPro" id="IPR001895">
    <property type="entry name" value="RASGEF_cat_dom"/>
</dbReference>
<feature type="compositionally biased region" description="Polar residues" evidence="3">
    <location>
        <begin position="47"/>
        <end position="62"/>
    </location>
</feature>
<sequence>MEPIGEASILMPMMPRDLSSDSLRYNEDGYFRSIHDEETPRKEKSSKNINYISINEKSPNSSPKDDKVTNSAKKSSKIKIKKKNSIGSMNPVELQPTIVGYNNQCLAVPIPNNNKSHSLPPNSSIQDLDDIVMSALRIPPEELAQQITLLDLTTFQQIKMDELTSCAWTKKNKGIITPNIVAFTRRFNHTSFWTVQEILNGGNAKERAEIVTHFIKLGKRLLELNNLHSLFAVTSALKSASVHRLEKTWSHVSKKDRQAFEKLADIYKEDNNWANLREICDKLKLPCIPYLGVYLTDLIYIDLAHPLRGGGIEPEQREIKMNNILRVISIYQNSDYSHILVVERTRKYLQSVRYIEELQNIFEDEQYKKSLKLEPPAKNQAKPDASTSSMNQGANNFCNLESGIASLNVSPAKSSSMRLNVGPSTKFSLGHRKTQSLGSNIFHKISNQITLQRNESFNHSRNFNLIDDSVLEDTTSIHHNSLHLPLQSDTISTGSSDDIIAYDESESSIINNIDSPLDCASFQGCVRRKTVLKDFRKPTVSSWQRYWLQIWANSLVYFPPKSFKGLTQQMFFRSERSDFKREPCKVVSLVEGWTVELTDNSSQTNTFQLMNSSIGTVYKFRCSSHDLTIAWLKALQKVTRPYVEKLPTNLMTFE</sequence>
<feature type="compositionally biased region" description="Basic and acidic residues" evidence="3">
    <location>
        <begin position="31"/>
        <end position="46"/>
    </location>
</feature>
<reference evidence="6" key="2">
    <citation type="submission" date="2022-10" db="EMBL/GenBank/DDBJ databases">
        <authorList>
            <consortium name="ENA_rothamsted_submissions"/>
            <consortium name="culmorum"/>
            <person name="King R."/>
        </authorList>
    </citation>
    <scope>NUCLEOTIDE SEQUENCE</scope>
</reference>
<dbReference type="Pfam" id="PF00169">
    <property type="entry name" value="PH"/>
    <property type="match status" value="1"/>
</dbReference>
<dbReference type="Gene3D" id="2.30.29.30">
    <property type="entry name" value="Pleckstrin-homology domain (PH domain)/Phosphotyrosine-binding domain (PTB)"/>
    <property type="match status" value="1"/>
</dbReference>
<feature type="region of interest" description="Disordered" evidence="3">
    <location>
        <begin position="373"/>
        <end position="393"/>
    </location>
</feature>
<keyword evidence="7" id="KW-1185">Reference proteome</keyword>
<dbReference type="CDD" id="cd00155">
    <property type="entry name" value="RasGEF"/>
    <property type="match status" value="1"/>
</dbReference>
<dbReference type="Gene3D" id="1.10.840.10">
    <property type="entry name" value="Ras guanine-nucleotide exchange factors catalytic domain"/>
    <property type="match status" value="1"/>
</dbReference>
<keyword evidence="1 2" id="KW-0344">Guanine-nucleotide releasing factor</keyword>
<evidence type="ECO:0000259" key="5">
    <source>
        <dbReference type="PROSITE" id="PS50009"/>
    </source>
</evidence>
<feature type="region of interest" description="Disordered" evidence="3">
    <location>
        <begin position="31"/>
        <end position="79"/>
    </location>
</feature>
<feature type="domain" description="Ras-GEF" evidence="5">
    <location>
        <begin position="139"/>
        <end position="376"/>
    </location>
</feature>
<name>A0A9P0IJE9_9DIPT</name>
<protein>
    <submittedName>
        <fullName evidence="6">Uncharacterized protein</fullName>
    </submittedName>
</protein>
<dbReference type="SMART" id="SM00233">
    <property type="entry name" value="PH"/>
    <property type="match status" value="1"/>
</dbReference>
<reference evidence="6" key="1">
    <citation type="submission" date="2022-01" db="EMBL/GenBank/DDBJ databases">
        <authorList>
            <person name="King R."/>
        </authorList>
    </citation>
    <scope>NUCLEOTIDE SEQUENCE</scope>
</reference>
<dbReference type="InterPro" id="IPR036964">
    <property type="entry name" value="RASGEF_cat_dom_sf"/>
</dbReference>
<dbReference type="SUPFAM" id="SSF48366">
    <property type="entry name" value="Ras GEF"/>
    <property type="match status" value="1"/>
</dbReference>
<dbReference type="PANTHER" id="PTHR23113">
    <property type="entry name" value="GUANINE NUCLEOTIDE EXCHANGE FACTOR"/>
    <property type="match status" value="1"/>
</dbReference>
<proteinExistence type="predicted"/>
<evidence type="ECO:0000256" key="2">
    <source>
        <dbReference type="PROSITE-ProRule" id="PRU00168"/>
    </source>
</evidence>
<dbReference type="InterPro" id="IPR001849">
    <property type="entry name" value="PH_domain"/>
</dbReference>
<evidence type="ECO:0000256" key="1">
    <source>
        <dbReference type="ARBA" id="ARBA00022658"/>
    </source>
</evidence>
<evidence type="ECO:0000313" key="7">
    <source>
        <dbReference type="Proteomes" id="UP001153620"/>
    </source>
</evidence>
<dbReference type="GO" id="GO:0007265">
    <property type="term" value="P:Ras protein signal transduction"/>
    <property type="evidence" value="ECO:0007669"/>
    <property type="project" value="TreeGrafter"/>
</dbReference>
<dbReference type="PROSITE" id="PS50003">
    <property type="entry name" value="PH_DOMAIN"/>
    <property type="match status" value="1"/>
</dbReference>
<dbReference type="CDD" id="cd13310">
    <property type="entry name" value="PH_RalGPS1_2"/>
    <property type="match status" value="1"/>
</dbReference>
<dbReference type="SUPFAM" id="SSF50729">
    <property type="entry name" value="PH domain-like"/>
    <property type="match status" value="1"/>
</dbReference>
<evidence type="ECO:0000256" key="3">
    <source>
        <dbReference type="SAM" id="MobiDB-lite"/>
    </source>
</evidence>
<dbReference type="PROSITE" id="PS50009">
    <property type="entry name" value="RASGEF_CAT"/>
    <property type="match status" value="1"/>
</dbReference>
<dbReference type="Proteomes" id="UP001153620">
    <property type="component" value="Chromosome 1"/>
</dbReference>